<accession>B4Y360</accession>
<dbReference type="AlphaFoldDB" id="B4Y360"/>
<proteinExistence type="predicted"/>
<sequence length="131" mass="14536">MMEQDRLMALEEPPAQHRDEVAVQRRTHRDDAFWCSHEQQRRRQGLSIPQYCQATGLALSTFRHRIKRLAAAEAGSAVGEAGGRFIALVQPASSGQVDAMQIEVVLPASMTLRLHGAAARKVLDRVLARLP</sequence>
<dbReference type="EMBL" id="EU327991">
    <property type="protein sequence ID" value="ACB13036.1"/>
    <property type="molecule type" value="Genomic_DNA"/>
</dbReference>
<reference evidence="1" key="1">
    <citation type="journal article" date="2008" name="J. Bacteriol.">
        <title>The evolution of class 1 integrons and the rise of antibiotic resistance.</title>
        <authorList>
            <person name="Gillings M."/>
            <person name="Boucher Y."/>
            <person name="Labbate M."/>
            <person name="Holmes A."/>
            <person name="Krishnan S."/>
            <person name="Holley M."/>
            <person name="Stokes H.W."/>
        </authorList>
    </citation>
    <scope>NUCLEOTIDE SEQUENCE</scope>
</reference>
<evidence type="ECO:0000313" key="1">
    <source>
        <dbReference type="EMBL" id="ACB13036.1"/>
    </source>
</evidence>
<name>B4Y360_9RHOO</name>
<organism evidence="1">
    <name type="scientific">Thauera sp. B4</name>
    <dbReference type="NCBI Taxonomy" id="503999"/>
    <lineage>
        <taxon>Bacteria</taxon>
        <taxon>Pseudomonadati</taxon>
        <taxon>Pseudomonadota</taxon>
        <taxon>Betaproteobacteria</taxon>
        <taxon>Rhodocyclales</taxon>
        <taxon>Zoogloeaceae</taxon>
        <taxon>Thauera</taxon>
    </lineage>
</organism>
<protein>
    <submittedName>
        <fullName evidence="1">Uncharacterized protein</fullName>
    </submittedName>
</protein>
<dbReference type="NCBIfam" id="NF047593">
    <property type="entry name" value="IS66_ISAeme5_TnpA"/>
    <property type="match status" value="1"/>
</dbReference>